<dbReference type="AlphaFoldDB" id="A0AAD1WP55"/>
<proteinExistence type="predicted"/>
<reference evidence="1" key="1">
    <citation type="submission" date="2022-03" db="EMBL/GenBank/DDBJ databases">
        <authorList>
            <person name="Alioto T."/>
            <person name="Alioto T."/>
            <person name="Gomez Garrido J."/>
        </authorList>
    </citation>
    <scope>NUCLEOTIDE SEQUENCE</scope>
</reference>
<gene>
    <name evidence="1" type="ORF">PECUL_23A033611</name>
</gene>
<sequence length="54" mass="6219">TPFELIDQRTNPDGLSEGTLNSRLYTFATLYTPNSRQHIFLTKTLRLLADFSDE</sequence>
<accession>A0AAD1WP55</accession>
<protein>
    <submittedName>
        <fullName evidence="1">Uncharacterized protein</fullName>
    </submittedName>
</protein>
<name>A0AAD1WP55_PELCU</name>
<evidence type="ECO:0000313" key="1">
    <source>
        <dbReference type="EMBL" id="CAH2315694.1"/>
    </source>
</evidence>
<keyword evidence="2" id="KW-1185">Reference proteome</keyword>
<dbReference type="EMBL" id="OW240920">
    <property type="protein sequence ID" value="CAH2315694.1"/>
    <property type="molecule type" value="Genomic_DNA"/>
</dbReference>
<feature type="non-terminal residue" evidence="1">
    <location>
        <position position="1"/>
    </location>
</feature>
<dbReference type="Proteomes" id="UP001295444">
    <property type="component" value="Chromosome 09"/>
</dbReference>
<evidence type="ECO:0000313" key="2">
    <source>
        <dbReference type="Proteomes" id="UP001295444"/>
    </source>
</evidence>
<organism evidence="1 2">
    <name type="scientific">Pelobates cultripes</name>
    <name type="common">Western spadefoot toad</name>
    <dbReference type="NCBI Taxonomy" id="61616"/>
    <lineage>
        <taxon>Eukaryota</taxon>
        <taxon>Metazoa</taxon>
        <taxon>Chordata</taxon>
        <taxon>Craniata</taxon>
        <taxon>Vertebrata</taxon>
        <taxon>Euteleostomi</taxon>
        <taxon>Amphibia</taxon>
        <taxon>Batrachia</taxon>
        <taxon>Anura</taxon>
        <taxon>Pelobatoidea</taxon>
        <taxon>Pelobatidae</taxon>
        <taxon>Pelobates</taxon>
    </lineage>
</organism>
<feature type="non-terminal residue" evidence="1">
    <location>
        <position position="54"/>
    </location>
</feature>